<dbReference type="STRING" id="555778.Hneap_0764"/>
<dbReference type="KEGG" id="hna:Hneap_0764"/>
<proteinExistence type="predicted"/>
<organism evidence="2 3">
    <name type="scientific">Halothiobacillus neapolitanus (strain ATCC 23641 / DSM 15147 / CIP 104769 / NCIMB 8539 / c2)</name>
    <name type="common">Thiobacillus neapolitanus</name>
    <dbReference type="NCBI Taxonomy" id="555778"/>
    <lineage>
        <taxon>Bacteria</taxon>
        <taxon>Pseudomonadati</taxon>
        <taxon>Pseudomonadota</taxon>
        <taxon>Gammaproteobacteria</taxon>
        <taxon>Chromatiales</taxon>
        <taxon>Halothiobacillaceae</taxon>
        <taxon>Halothiobacillus</taxon>
    </lineage>
</organism>
<evidence type="ECO:0000313" key="3">
    <source>
        <dbReference type="Proteomes" id="UP000009102"/>
    </source>
</evidence>
<name>D0KYU0_HALNC</name>
<evidence type="ECO:0000313" key="2">
    <source>
        <dbReference type="EMBL" id="ACX95613.1"/>
    </source>
</evidence>
<sequence>MADSSASESSAVQAEALRFVREAGRVRVQGDLLRSSIESLSDLSLPMPDGQTPGTRLEIALGSVGRIDTAGVAFLLGWQAEAAAQSVTVRYTHPPKAMRAMMRVYDLDDWMVVEGVS</sequence>
<dbReference type="AlphaFoldDB" id="D0KYU0"/>
<feature type="domain" description="MlaB-like STAS" evidence="1">
    <location>
        <begin position="26"/>
        <end position="108"/>
    </location>
</feature>
<accession>D0KYU0</accession>
<dbReference type="InterPro" id="IPR036513">
    <property type="entry name" value="STAS_dom_sf"/>
</dbReference>
<dbReference type="Pfam" id="PF13466">
    <property type="entry name" value="STAS_2"/>
    <property type="match status" value="1"/>
</dbReference>
<dbReference type="SUPFAM" id="SSF52091">
    <property type="entry name" value="SpoIIaa-like"/>
    <property type="match status" value="1"/>
</dbReference>
<dbReference type="Proteomes" id="UP000009102">
    <property type="component" value="Chromosome"/>
</dbReference>
<protein>
    <submittedName>
        <fullName evidence="2">Anti-sigma-factor antagonist</fullName>
    </submittedName>
</protein>
<dbReference type="RefSeq" id="WP_012823649.1">
    <property type="nucleotide sequence ID" value="NC_013422.1"/>
</dbReference>
<dbReference type="eggNOG" id="COG3113">
    <property type="taxonomic scope" value="Bacteria"/>
</dbReference>
<dbReference type="InterPro" id="IPR058548">
    <property type="entry name" value="MlaB-like_STAS"/>
</dbReference>
<reference evidence="2 3" key="1">
    <citation type="submission" date="2009-10" db="EMBL/GenBank/DDBJ databases">
        <title>Complete sequence of Halothiobacillus neapolitanus c2.</title>
        <authorList>
            <consortium name="US DOE Joint Genome Institute"/>
            <person name="Lucas S."/>
            <person name="Copeland A."/>
            <person name="Lapidus A."/>
            <person name="Glavina del Rio T."/>
            <person name="Tice H."/>
            <person name="Bruce D."/>
            <person name="Goodwin L."/>
            <person name="Pitluck S."/>
            <person name="Davenport K."/>
            <person name="Brettin T."/>
            <person name="Detter J.C."/>
            <person name="Han C."/>
            <person name="Tapia R."/>
            <person name="Larimer F."/>
            <person name="Land M."/>
            <person name="Hauser L."/>
            <person name="Kyrpides N."/>
            <person name="Mikhailova N."/>
            <person name="Kerfeld C."/>
            <person name="Cannon G."/>
            <person name="Heinhort S."/>
        </authorList>
    </citation>
    <scope>NUCLEOTIDE SEQUENCE [LARGE SCALE GENOMIC DNA]</scope>
    <source>
        <strain evidence="3">ATCC 23641 / c2</strain>
    </source>
</reference>
<evidence type="ECO:0000259" key="1">
    <source>
        <dbReference type="Pfam" id="PF13466"/>
    </source>
</evidence>
<dbReference type="EMBL" id="CP001801">
    <property type="protein sequence ID" value="ACX95613.1"/>
    <property type="molecule type" value="Genomic_DNA"/>
</dbReference>
<dbReference type="OrthoDB" id="5297990at2"/>
<dbReference type="Gene3D" id="3.30.750.24">
    <property type="entry name" value="STAS domain"/>
    <property type="match status" value="1"/>
</dbReference>
<keyword evidence="3" id="KW-1185">Reference proteome</keyword>
<gene>
    <name evidence="2" type="ordered locus">Hneap_0764</name>
</gene>
<dbReference type="HOGENOM" id="CLU_2081543_0_0_6"/>